<protein>
    <recommendedName>
        <fullName evidence="4">PH domain-containing protein</fullName>
    </recommendedName>
</protein>
<sequence length="789" mass="85682">MTGQQGDPAPTAAGLEALQNSLGRRSRPPPLGDWNAEAGKIPLRDDDKLRRRESRLGLRSIFGRNKSTSVTAAPASPREAQRSSGIRASLTNWPYQFHHQRSESTLASQAGQNLKHKKSTGGQPSPEGIVPWSPPPLFQAYPQAIKHAHLPACTASTESVLRLNNKTSFSIGGSSNPATPVVDKFDESIGEKTEKPKRRHRRNTSGLGGEFKWTTKIFVLVTAGYLLQFSGEGSYDRLPEKILHLGKDSAAFASDAIPGRHWVLQISAVAESDRVPSSHGSSLLARLPFMGQERGRSPHFLMVFESAEEMDAWIAVLRREIEALGGRKVLSETGKPKTADEDSQLKSQTSQRTLVVRDPERFSRIWDHSSLNPDIQLDGADEDVREQSFDDTSSASVISHDGRQLDALRDSTNRFSYVSSGQRTMITSAGSSPACSPIRDTFAEHESVTPDMPPVDEHWLPKMRPNAAAINDRRQSLQAGNHVLEMHLSTPQTLRPRSTEMVPPFSPGSHPGSNFSIPQGISKRFPVKGVDFTPGSFSTLPSRFGSRRPPPSALSINSRPLSLVLDQPSPASSPMSHARKNSAQSTLSSTPEALSTSPPSHLWIESDKSDEELNSPVQPSSYPSIEDSPPKSKLNPPPRPRRPSACSDIIEDERSLISSQSHLTAHLCEGPRSSSSLGTYGGGLSRLSETLEPRARRSSFSAQAGTSLSLSPRYLSQRPLKSIARSSQHLRIDSLVSPQFLNSSRSMSMLAEGPPPAPPPTRALPPIPKRTSTGGGRSSYVAAAPPGFI</sequence>
<comment type="caution">
    <text evidence="2">The sequence shown here is derived from an EMBL/GenBank/DDBJ whole genome shotgun (WGS) entry which is preliminary data.</text>
</comment>
<keyword evidence="3" id="KW-1185">Reference proteome</keyword>
<feature type="region of interest" description="Disordered" evidence="1">
    <location>
        <begin position="100"/>
        <end position="128"/>
    </location>
</feature>
<name>A0ABR0F905_9PEZI</name>
<organism evidence="2 3">
    <name type="scientific">Podospora bellae-mahoneyi</name>
    <dbReference type="NCBI Taxonomy" id="2093777"/>
    <lineage>
        <taxon>Eukaryota</taxon>
        <taxon>Fungi</taxon>
        <taxon>Dikarya</taxon>
        <taxon>Ascomycota</taxon>
        <taxon>Pezizomycotina</taxon>
        <taxon>Sordariomycetes</taxon>
        <taxon>Sordariomycetidae</taxon>
        <taxon>Sordariales</taxon>
        <taxon>Podosporaceae</taxon>
        <taxon>Podospora</taxon>
    </lineage>
</organism>
<evidence type="ECO:0000313" key="3">
    <source>
        <dbReference type="Proteomes" id="UP001322138"/>
    </source>
</evidence>
<dbReference type="EMBL" id="JAFFGZ010000008">
    <property type="protein sequence ID" value="KAK4640466.1"/>
    <property type="molecule type" value="Genomic_DNA"/>
</dbReference>
<feature type="compositionally biased region" description="Polar residues" evidence="1">
    <location>
        <begin position="103"/>
        <end position="112"/>
    </location>
</feature>
<evidence type="ECO:0000256" key="1">
    <source>
        <dbReference type="SAM" id="MobiDB-lite"/>
    </source>
</evidence>
<dbReference type="GeneID" id="87900191"/>
<dbReference type="Proteomes" id="UP001322138">
    <property type="component" value="Unassembled WGS sequence"/>
</dbReference>
<feature type="compositionally biased region" description="Basic and acidic residues" evidence="1">
    <location>
        <begin position="334"/>
        <end position="344"/>
    </location>
</feature>
<gene>
    <name evidence="2" type="ORF">QC761_602620</name>
</gene>
<accession>A0ABR0F905</accession>
<evidence type="ECO:0000313" key="2">
    <source>
        <dbReference type="EMBL" id="KAK4640466.1"/>
    </source>
</evidence>
<reference evidence="2 3" key="1">
    <citation type="journal article" date="2023" name="bioRxiv">
        <title>High-quality genome assemblies of four members of thePodospora anserinaspecies complex.</title>
        <authorList>
            <person name="Ament-Velasquez S.L."/>
            <person name="Vogan A.A."/>
            <person name="Wallerman O."/>
            <person name="Hartmann F."/>
            <person name="Gautier V."/>
            <person name="Silar P."/>
            <person name="Giraud T."/>
            <person name="Johannesson H."/>
        </authorList>
    </citation>
    <scope>NUCLEOTIDE SEQUENCE [LARGE SCALE GENOMIC DNA]</scope>
    <source>
        <strain evidence="2 3">CBS 112042</strain>
    </source>
</reference>
<proteinExistence type="predicted"/>
<feature type="region of interest" description="Disordered" evidence="1">
    <location>
        <begin position="492"/>
        <end position="521"/>
    </location>
</feature>
<evidence type="ECO:0008006" key="4">
    <source>
        <dbReference type="Google" id="ProtNLM"/>
    </source>
</evidence>
<feature type="region of interest" description="Disordered" evidence="1">
    <location>
        <begin position="746"/>
        <end position="789"/>
    </location>
</feature>
<dbReference type="RefSeq" id="XP_062729442.1">
    <property type="nucleotide sequence ID" value="XM_062880709.1"/>
</dbReference>
<feature type="region of interest" description="Disordered" evidence="1">
    <location>
        <begin position="1"/>
        <end position="84"/>
    </location>
</feature>
<feature type="compositionally biased region" description="Polar residues" evidence="1">
    <location>
        <begin position="569"/>
        <end position="599"/>
    </location>
</feature>
<feature type="region of interest" description="Disordered" evidence="1">
    <location>
        <begin position="537"/>
        <end position="645"/>
    </location>
</feature>
<feature type="region of interest" description="Disordered" evidence="1">
    <location>
        <begin position="332"/>
        <end position="353"/>
    </location>
</feature>
<feature type="compositionally biased region" description="Basic and acidic residues" evidence="1">
    <location>
        <begin position="42"/>
        <end position="56"/>
    </location>
</feature>
<feature type="compositionally biased region" description="Pro residues" evidence="1">
    <location>
        <begin position="753"/>
        <end position="768"/>
    </location>
</feature>